<name>A0A2N5U2Q8_9BASI</name>
<reference evidence="1 2" key="1">
    <citation type="submission" date="2017-11" db="EMBL/GenBank/DDBJ databases">
        <title>De novo assembly and phasing of dikaryotic genomes from two isolates of Puccinia coronata f. sp. avenae, the causal agent of oat crown rust.</title>
        <authorList>
            <person name="Miller M.E."/>
            <person name="Zhang Y."/>
            <person name="Omidvar V."/>
            <person name="Sperschneider J."/>
            <person name="Schwessinger B."/>
            <person name="Raley C."/>
            <person name="Palmer J.M."/>
            <person name="Garnica D."/>
            <person name="Upadhyaya N."/>
            <person name="Rathjen J."/>
            <person name="Taylor J.M."/>
            <person name="Park R.F."/>
            <person name="Dodds P.N."/>
            <person name="Hirsch C.D."/>
            <person name="Kianian S.F."/>
            <person name="Figueroa M."/>
        </authorList>
    </citation>
    <scope>NUCLEOTIDE SEQUENCE [LARGE SCALE GENOMIC DNA]</scope>
    <source>
        <strain evidence="1">12NC29</strain>
    </source>
</reference>
<proteinExistence type="predicted"/>
<sequence>MMNVDSRPVSVLHYNGAVGHLPSQMGRQPLLSVTDEQLSLIPVLSFSGSSLRRRVGAMSDCTRDVYYPEC</sequence>
<protein>
    <submittedName>
        <fullName evidence="1">Uncharacterized protein</fullName>
    </submittedName>
</protein>
<comment type="caution">
    <text evidence="1">The sequence shown here is derived from an EMBL/GenBank/DDBJ whole genome shotgun (WGS) entry which is preliminary data.</text>
</comment>
<keyword evidence="2" id="KW-1185">Reference proteome</keyword>
<organism evidence="1 2">
    <name type="scientific">Puccinia coronata f. sp. avenae</name>
    <dbReference type="NCBI Taxonomy" id="200324"/>
    <lineage>
        <taxon>Eukaryota</taxon>
        <taxon>Fungi</taxon>
        <taxon>Dikarya</taxon>
        <taxon>Basidiomycota</taxon>
        <taxon>Pucciniomycotina</taxon>
        <taxon>Pucciniomycetes</taxon>
        <taxon>Pucciniales</taxon>
        <taxon>Pucciniaceae</taxon>
        <taxon>Puccinia</taxon>
    </lineage>
</organism>
<evidence type="ECO:0000313" key="2">
    <source>
        <dbReference type="Proteomes" id="UP000235388"/>
    </source>
</evidence>
<dbReference type="EMBL" id="PGCJ01000334">
    <property type="protein sequence ID" value="PLW32013.1"/>
    <property type="molecule type" value="Genomic_DNA"/>
</dbReference>
<dbReference type="Proteomes" id="UP000235388">
    <property type="component" value="Unassembled WGS sequence"/>
</dbReference>
<gene>
    <name evidence="1" type="ORF">PCANC_20701</name>
</gene>
<dbReference type="AlphaFoldDB" id="A0A2N5U2Q8"/>
<evidence type="ECO:0000313" key="1">
    <source>
        <dbReference type="EMBL" id="PLW32013.1"/>
    </source>
</evidence>
<accession>A0A2N5U2Q8</accession>